<dbReference type="Pfam" id="PF07730">
    <property type="entry name" value="HisKA_3"/>
    <property type="match status" value="1"/>
</dbReference>
<dbReference type="OrthoDB" id="227596at2"/>
<evidence type="ECO:0000256" key="9">
    <source>
        <dbReference type="SAM" id="Phobius"/>
    </source>
</evidence>
<dbReference type="InterPro" id="IPR003594">
    <property type="entry name" value="HATPase_dom"/>
</dbReference>
<keyword evidence="9" id="KW-1133">Transmembrane helix</keyword>
<evidence type="ECO:0000259" key="10">
    <source>
        <dbReference type="Pfam" id="PF02518"/>
    </source>
</evidence>
<dbReference type="GO" id="GO:0000155">
    <property type="term" value="F:phosphorelay sensor kinase activity"/>
    <property type="evidence" value="ECO:0007669"/>
    <property type="project" value="InterPro"/>
</dbReference>
<dbReference type="EC" id="2.7.13.3" evidence="2"/>
<feature type="transmembrane region" description="Helical" evidence="9">
    <location>
        <begin position="137"/>
        <end position="154"/>
    </location>
</feature>
<keyword evidence="8" id="KW-0902">Two-component regulatory system</keyword>
<feature type="domain" description="Histidine kinase/HSP90-like ATPase" evidence="10">
    <location>
        <begin position="304"/>
        <end position="391"/>
    </location>
</feature>
<evidence type="ECO:0000256" key="4">
    <source>
        <dbReference type="ARBA" id="ARBA00022679"/>
    </source>
</evidence>
<evidence type="ECO:0000256" key="3">
    <source>
        <dbReference type="ARBA" id="ARBA00022553"/>
    </source>
</evidence>
<reference evidence="12 13" key="1">
    <citation type="submission" date="2016-10" db="EMBL/GenBank/DDBJ databases">
        <authorList>
            <person name="de Groot N.N."/>
        </authorList>
    </citation>
    <scope>NUCLEOTIDE SEQUENCE [LARGE SCALE GENOMIC DNA]</scope>
    <source>
        <strain evidence="12 13">OK461</strain>
    </source>
</reference>
<dbReference type="GO" id="GO:0046983">
    <property type="term" value="F:protein dimerization activity"/>
    <property type="evidence" value="ECO:0007669"/>
    <property type="project" value="InterPro"/>
</dbReference>
<organism evidence="12 13">
    <name type="scientific">Streptomyces mirabilis</name>
    <dbReference type="NCBI Taxonomy" id="68239"/>
    <lineage>
        <taxon>Bacteria</taxon>
        <taxon>Bacillati</taxon>
        <taxon>Actinomycetota</taxon>
        <taxon>Actinomycetes</taxon>
        <taxon>Kitasatosporales</taxon>
        <taxon>Streptomycetaceae</taxon>
        <taxon>Streptomyces</taxon>
    </lineage>
</organism>
<keyword evidence="5" id="KW-0547">Nucleotide-binding</keyword>
<evidence type="ECO:0000256" key="7">
    <source>
        <dbReference type="ARBA" id="ARBA00022840"/>
    </source>
</evidence>
<dbReference type="AlphaFoldDB" id="A0A1I2MGM7"/>
<dbReference type="InterPro" id="IPR050482">
    <property type="entry name" value="Sensor_HK_TwoCompSys"/>
</dbReference>
<dbReference type="SUPFAM" id="SSF55874">
    <property type="entry name" value="ATPase domain of HSP90 chaperone/DNA topoisomerase II/histidine kinase"/>
    <property type="match status" value="1"/>
</dbReference>
<feature type="transmembrane region" description="Helical" evidence="9">
    <location>
        <begin position="110"/>
        <end position="130"/>
    </location>
</feature>
<accession>A0A1I2MGM7</accession>
<dbReference type="Proteomes" id="UP000181942">
    <property type="component" value="Unassembled WGS sequence"/>
</dbReference>
<evidence type="ECO:0000256" key="2">
    <source>
        <dbReference type="ARBA" id="ARBA00012438"/>
    </source>
</evidence>
<dbReference type="RefSeq" id="WP_075030569.1">
    <property type="nucleotide sequence ID" value="NZ_FONR01000013.1"/>
</dbReference>
<gene>
    <name evidence="12" type="ORF">SAMN02787118_113111</name>
</gene>
<dbReference type="CDD" id="cd16917">
    <property type="entry name" value="HATPase_UhpB-NarQ-NarX-like"/>
    <property type="match status" value="1"/>
</dbReference>
<protein>
    <recommendedName>
        <fullName evidence="2">histidine kinase</fullName>
        <ecNumber evidence="2">2.7.13.3</ecNumber>
    </recommendedName>
</protein>
<evidence type="ECO:0000256" key="8">
    <source>
        <dbReference type="ARBA" id="ARBA00023012"/>
    </source>
</evidence>
<dbReference type="InterPro" id="IPR036890">
    <property type="entry name" value="HATPase_C_sf"/>
</dbReference>
<dbReference type="Gene3D" id="3.30.565.10">
    <property type="entry name" value="Histidine kinase-like ATPase, C-terminal domain"/>
    <property type="match status" value="1"/>
</dbReference>
<dbReference type="InterPro" id="IPR011712">
    <property type="entry name" value="Sig_transdc_His_kin_sub3_dim/P"/>
</dbReference>
<dbReference type="PANTHER" id="PTHR24421:SF10">
    <property type="entry name" value="NITRATE_NITRITE SENSOR PROTEIN NARQ"/>
    <property type="match status" value="1"/>
</dbReference>
<evidence type="ECO:0000256" key="5">
    <source>
        <dbReference type="ARBA" id="ARBA00022741"/>
    </source>
</evidence>
<feature type="transmembrane region" description="Helical" evidence="9">
    <location>
        <begin position="15"/>
        <end position="34"/>
    </location>
</feature>
<keyword evidence="9" id="KW-0472">Membrane</keyword>
<evidence type="ECO:0000259" key="11">
    <source>
        <dbReference type="Pfam" id="PF07730"/>
    </source>
</evidence>
<feature type="domain" description="Signal transduction histidine kinase subgroup 3 dimerisation and phosphoacceptor" evidence="11">
    <location>
        <begin position="190"/>
        <end position="256"/>
    </location>
</feature>
<sequence>MIANWQRFAKDRPRAVNATVLLAVFALSVVGSEWSSSKPSGERVEWWPAVLLEGVACAALWWRRSHPRTVVAVTAACVNTGTVAGYLITPLLLGPVMIALYWLAIRTSRATARIGLFGVSALVVPTAVLADHYDHPLFFRTAGPVFWLLVPVAWGTTARLRSAYLEAVHARAEHAERTRDEEARHRVAEERMRIARDLHDVVAHHLALANALAGTAAHLARSHPDQTRRILGDLADTTSSALRELRATVGLLRQADDPDAPLEPSPGLGRLSELTTAFASTGLDVVVATEGEARPLAPSVDLTAFRIVQEALTNVTKHAAVKEARVLLSYSKDKVWITIDDDGNKAPAPPAPGSGFGVIGMRERASSVGGRLQTYRRPEGGFTVAAELPLHP</sequence>
<evidence type="ECO:0000313" key="13">
    <source>
        <dbReference type="Proteomes" id="UP000181942"/>
    </source>
</evidence>
<keyword evidence="9" id="KW-0812">Transmembrane</keyword>
<dbReference type="EMBL" id="FONR01000013">
    <property type="protein sequence ID" value="SFF89919.1"/>
    <property type="molecule type" value="Genomic_DNA"/>
</dbReference>
<dbReference type="PANTHER" id="PTHR24421">
    <property type="entry name" value="NITRATE/NITRITE SENSOR PROTEIN NARX-RELATED"/>
    <property type="match status" value="1"/>
</dbReference>
<keyword evidence="7" id="KW-0067">ATP-binding</keyword>
<keyword evidence="6 12" id="KW-0418">Kinase</keyword>
<dbReference type="Pfam" id="PF02518">
    <property type="entry name" value="HATPase_c"/>
    <property type="match status" value="1"/>
</dbReference>
<proteinExistence type="predicted"/>
<feature type="transmembrane region" description="Helical" evidence="9">
    <location>
        <begin position="83"/>
        <end position="104"/>
    </location>
</feature>
<keyword evidence="3" id="KW-0597">Phosphoprotein</keyword>
<name>A0A1I2MGM7_9ACTN</name>
<evidence type="ECO:0000256" key="1">
    <source>
        <dbReference type="ARBA" id="ARBA00000085"/>
    </source>
</evidence>
<dbReference type="GO" id="GO:0016020">
    <property type="term" value="C:membrane"/>
    <property type="evidence" value="ECO:0007669"/>
    <property type="project" value="InterPro"/>
</dbReference>
<evidence type="ECO:0000256" key="6">
    <source>
        <dbReference type="ARBA" id="ARBA00022777"/>
    </source>
</evidence>
<comment type="catalytic activity">
    <reaction evidence="1">
        <text>ATP + protein L-histidine = ADP + protein N-phospho-L-histidine.</text>
        <dbReference type="EC" id="2.7.13.3"/>
    </reaction>
</comment>
<dbReference type="Gene3D" id="1.20.5.1930">
    <property type="match status" value="1"/>
</dbReference>
<dbReference type="GO" id="GO:0005524">
    <property type="term" value="F:ATP binding"/>
    <property type="evidence" value="ECO:0007669"/>
    <property type="project" value="UniProtKB-KW"/>
</dbReference>
<keyword evidence="4" id="KW-0808">Transferase</keyword>
<evidence type="ECO:0000313" key="12">
    <source>
        <dbReference type="EMBL" id="SFF89919.1"/>
    </source>
</evidence>
<feature type="transmembrane region" description="Helical" evidence="9">
    <location>
        <begin position="46"/>
        <end position="62"/>
    </location>
</feature>